<dbReference type="InterPro" id="IPR038377">
    <property type="entry name" value="Na/Glc_symporter_sf"/>
</dbReference>
<feature type="transmembrane region" description="Helical" evidence="12">
    <location>
        <begin position="6"/>
        <end position="23"/>
    </location>
</feature>
<evidence type="ECO:0000256" key="4">
    <source>
        <dbReference type="ARBA" id="ARBA00022475"/>
    </source>
</evidence>
<dbReference type="PANTHER" id="PTHR42985">
    <property type="entry name" value="SODIUM-COUPLED MONOCARBOXYLATE TRANSPORTER"/>
    <property type="match status" value="1"/>
</dbReference>
<dbReference type="Pfam" id="PF00474">
    <property type="entry name" value="SSF"/>
    <property type="match status" value="1"/>
</dbReference>
<feature type="transmembrane region" description="Helical" evidence="12">
    <location>
        <begin position="505"/>
        <end position="523"/>
    </location>
</feature>
<keyword evidence="14" id="KW-1185">Reference proteome</keyword>
<evidence type="ECO:0000256" key="12">
    <source>
        <dbReference type="SAM" id="Phobius"/>
    </source>
</evidence>
<feature type="transmembrane region" description="Helical" evidence="12">
    <location>
        <begin position="311"/>
        <end position="334"/>
    </location>
</feature>
<keyword evidence="10" id="KW-0739">Sodium transport</keyword>
<organism evidence="13 14">
    <name type="scientific">Tenacibaculum polynesiense</name>
    <dbReference type="NCBI Taxonomy" id="3137857"/>
    <lineage>
        <taxon>Bacteria</taxon>
        <taxon>Pseudomonadati</taxon>
        <taxon>Bacteroidota</taxon>
        <taxon>Flavobacteriia</taxon>
        <taxon>Flavobacteriales</taxon>
        <taxon>Flavobacteriaceae</taxon>
        <taxon>Tenacibaculum</taxon>
    </lineage>
</organism>
<evidence type="ECO:0000256" key="11">
    <source>
        <dbReference type="RuleBase" id="RU362091"/>
    </source>
</evidence>
<proteinExistence type="inferred from homology"/>
<feature type="transmembrane region" description="Helical" evidence="12">
    <location>
        <begin position="453"/>
        <end position="475"/>
    </location>
</feature>
<keyword evidence="8" id="KW-0406">Ion transport</keyword>
<evidence type="ECO:0000256" key="8">
    <source>
        <dbReference type="ARBA" id="ARBA00023065"/>
    </source>
</evidence>
<feature type="transmembrane region" description="Helical" evidence="12">
    <location>
        <begin position="182"/>
        <end position="199"/>
    </location>
</feature>
<feature type="transmembrane region" description="Helical" evidence="12">
    <location>
        <begin position="371"/>
        <end position="390"/>
    </location>
</feature>
<evidence type="ECO:0000256" key="5">
    <source>
        <dbReference type="ARBA" id="ARBA00022692"/>
    </source>
</evidence>
<dbReference type="PROSITE" id="PS50283">
    <property type="entry name" value="NA_SOLUT_SYMP_3"/>
    <property type="match status" value="1"/>
</dbReference>
<dbReference type="Gene3D" id="1.20.1730.10">
    <property type="entry name" value="Sodium/glucose cotransporter"/>
    <property type="match status" value="1"/>
</dbReference>
<evidence type="ECO:0000256" key="6">
    <source>
        <dbReference type="ARBA" id="ARBA00022989"/>
    </source>
</evidence>
<comment type="subcellular location">
    <subcellularLocation>
        <location evidence="1">Cell membrane</location>
        <topology evidence="1">Multi-pass membrane protein</topology>
    </subcellularLocation>
</comment>
<reference evidence="13 14" key="1">
    <citation type="submission" date="2024-05" db="EMBL/GenBank/DDBJ databases">
        <authorList>
            <person name="Duchaud E."/>
        </authorList>
    </citation>
    <scope>NUCLEOTIDE SEQUENCE [LARGE SCALE GENOMIC DNA]</scope>
    <source>
        <strain evidence="13">Ena-SAMPLE-TAB-13-05-2024-13:56:06:370-140308</strain>
    </source>
</reference>
<keyword evidence="7" id="KW-0915">Sodium</keyword>
<evidence type="ECO:0000256" key="7">
    <source>
        <dbReference type="ARBA" id="ARBA00023053"/>
    </source>
</evidence>
<feature type="transmembrane region" description="Helical" evidence="12">
    <location>
        <begin position="482"/>
        <end position="499"/>
    </location>
</feature>
<dbReference type="EMBL" id="CAXJIO010000013">
    <property type="protein sequence ID" value="CAL2103730.1"/>
    <property type="molecule type" value="Genomic_DNA"/>
</dbReference>
<protein>
    <submittedName>
        <fullName evidence="13">Na+/proline symporter</fullName>
    </submittedName>
</protein>
<dbReference type="CDD" id="cd10326">
    <property type="entry name" value="SLC5sbd_NIS-like"/>
    <property type="match status" value="1"/>
</dbReference>
<feature type="transmembrane region" description="Helical" evidence="12">
    <location>
        <begin position="152"/>
        <end position="170"/>
    </location>
</feature>
<evidence type="ECO:0000256" key="1">
    <source>
        <dbReference type="ARBA" id="ARBA00004651"/>
    </source>
</evidence>
<evidence type="ECO:0000256" key="10">
    <source>
        <dbReference type="ARBA" id="ARBA00023201"/>
    </source>
</evidence>
<dbReference type="InterPro" id="IPR051163">
    <property type="entry name" value="Sodium:Solute_Symporter_SSF"/>
</dbReference>
<evidence type="ECO:0000313" key="13">
    <source>
        <dbReference type="EMBL" id="CAL2103730.1"/>
    </source>
</evidence>
<sequence length="531" mass="59390">MQPFHILLLILAYFGVLILISYITGKSANNNTFFKANNSSPWYLVAFGMIGASLSGVTFISVPGWIESQQMGYMQMVLGYVLGYAVIGLVLLPLYYKLNLTSIYTYLEDRFGKYSYKTGASFFLLSRTVGAAFRLFLVANVLQLILFDAYGIPFWVTVTITILLIWLYTFKGGIKTIVWTDTLQTLFMLIAVGVCIVMIKDAMQIESLFSYIADNELSKTFFFDDVKAGSYFWKQFFSGAFIAIVMTGLDQDMMQKNLTCRNLKDAQKNMFWFTIVLVIVNFFFLALGVLLTDYAAANGIDAHRDNLFPTIAMSGELGIATSLFFLLGLIAAAYSSADSALTSLTTSFSIDILEIDKKEDEQEKIALRKKIHVLFSLILIATILIFKYFIADASVIAKIFQFAGYTYGPLLGLYAFGLFTKLNVKDKLVPIICLVAPVLTYFISVYSKNSLGFDFGFFVLILNGAITFLGLLLISNKNKSKSLVLPLIMSLLGFIRAILNGFEDWRTILFIFLGIAWLSIAISRSKTDKNA</sequence>
<feature type="transmembrane region" description="Helical" evidence="12">
    <location>
        <begin position="43"/>
        <end position="66"/>
    </location>
</feature>
<dbReference type="InterPro" id="IPR001734">
    <property type="entry name" value="Na/solute_symporter"/>
</dbReference>
<feature type="transmembrane region" description="Helical" evidence="12">
    <location>
        <begin position="78"/>
        <end position="98"/>
    </location>
</feature>
<evidence type="ECO:0000313" key="14">
    <source>
        <dbReference type="Proteomes" id="UP001497527"/>
    </source>
</evidence>
<evidence type="ECO:0000256" key="2">
    <source>
        <dbReference type="ARBA" id="ARBA00006434"/>
    </source>
</evidence>
<feature type="transmembrane region" description="Helical" evidence="12">
    <location>
        <begin position="231"/>
        <end position="249"/>
    </location>
</feature>
<dbReference type="RefSeq" id="WP_348717928.1">
    <property type="nucleotide sequence ID" value="NZ_CAXJIO010000013.1"/>
</dbReference>
<dbReference type="PANTHER" id="PTHR42985:SF47">
    <property type="entry name" value="INTEGRAL MEMBRANE TRANSPORT PROTEIN"/>
    <property type="match status" value="1"/>
</dbReference>
<keyword evidence="4" id="KW-1003">Cell membrane</keyword>
<feature type="transmembrane region" description="Helical" evidence="12">
    <location>
        <begin position="119"/>
        <end position="146"/>
    </location>
</feature>
<feature type="transmembrane region" description="Helical" evidence="12">
    <location>
        <begin position="428"/>
        <end position="447"/>
    </location>
</feature>
<keyword evidence="9 12" id="KW-0472">Membrane</keyword>
<keyword evidence="3" id="KW-0813">Transport</keyword>
<comment type="similarity">
    <text evidence="2 11">Belongs to the sodium:solute symporter (SSF) (TC 2.A.21) family.</text>
</comment>
<comment type="caution">
    <text evidence="13">The sequence shown here is derived from an EMBL/GenBank/DDBJ whole genome shotgun (WGS) entry which is preliminary data.</text>
</comment>
<dbReference type="Proteomes" id="UP001497527">
    <property type="component" value="Unassembled WGS sequence"/>
</dbReference>
<feature type="transmembrane region" description="Helical" evidence="12">
    <location>
        <begin position="396"/>
        <end position="416"/>
    </location>
</feature>
<keyword evidence="6 12" id="KW-1133">Transmembrane helix</keyword>
<keyword evidence="5 12" id="KW-0812">Transmembrane</keyword>
<feature type="transmembrane region" description="Helical" evidence="12">
    <location>
        <begin position="270"/>
        <end position="291"/>
    </location>
</feature>
<name>A0ABM9PDX5_9FLAO</name>
<gene>
    <name evidence="13" type="ORF">T190423A01A_40323</name>
</gene>
<accession>A0ABM9PDX5</accession>
<evidence type="ECO:0000256" key="9">
    <source>
        <dbReference type="ARBA" id="ARBA00023136"/>
    </source>
</evidence>
<evidence type="ECO:0000256" key="3">
    <source>
        <dbReference type="ARBA" id="ARBA00022448"/>
    </source>
</evidence>